<dbReference type="InterPro" id="IPR037519">
    <property type="entry name" value="LITAF_fam"/>
</dbReference>
<evidence type="ECO:0000256" key="1">
    <source>
        <dbReference type="ARBA" id="ARBA00004414"/>
    </source>
</evidence>
<dbReference type="GO" id="GO:0005765">
    <property type="term" value="C:lysosomal membrane"/>
    <property type="evidence" value="ECO:0007669"/>
    <property type="project" value="UniProtKB-SubCell"/>
</dbReference>
<dbReference type="EMBL" id="GDQN01008729">
    <property type="protein sequence ID" value="JAT82325.1"/>
    <property type="molecule type" value="Transcribed_RNA"/>
</dbReference>
<sequence>MSDTAQLSGEKVVYHPPPPPYDSQPPPTPGPQVVQATVVPAVIIAGPQVGSSPTHYTCRSCNAQVITRIEFKPSMRTHLMAFLLCLFGCWPCVCVPYCVESCNNVDHYCPNCGSFVGSYQH</sequence>
<feature type="region of interest" description="Disordered" evidence="8">
    <location>
        <begin position="1"/>
        <end position="31"/>
    </location>
</feature>
<dbReference type="PANTHER" id="PTHR23292">
    <property type="entry name" value="LIPOPOLYSACCHARIDE-INDUCED TUMOR NECROSIS FACTOR-ALPHA FACTOR"/>
    <property type="match status" value="1"/>
</dbReference>
<evidence type="ECO:0000256" key="7">
    <source>
        <dbReference type="ARBA" id="ARBA00023136"/>
    </source>
</evidence>
<dbReference type="GO" id="GO:0031902">
    <property type="term" value="C:late endosome membrane"/>
    <property type="evidence" value="ECO:0007669"/>
    <property type="project" value="UniProtKB-SubCell"/>
</dbReference>
<reference evidence="10" key="1">
    <citation type="submission" date="2015-09" db="EMBL/GenBank/DDBJ databases">
        <title>De novo assembly of Pectinophora gossypiella (Pink Bollworm) gut transcriptome.</title>
        <authorList>
            <person name="Tassone E.E."/>
        </authorList>
    </citation>
    <scope>NUCLEOTIDE SEQUENCE</scope>
</reference>
<dbReference type="SMART" id="SM00714">
    <property type="entry name" value="LITAF"/>
    <property type="match status" value="1"/>
</dbReference>
<dbReference type="PANTHER" id="PTHR23292:SF14">
    <property type="entry name" value="FI16615P1-RELATED"/>
    <property type="match status" value="1"/>
</dbReference>
<evidence type="ECO:0000313" key="10">
    <source>
        <dbReference type="EMBL" id="JAT82325.1"/>
    </source>
</evidence>
<dbReference type="InterPro" id="IPR006629">
    <property type="entry name" value="LITAF"/>
</dbReference>
<evidence type="ECO:0000256" key="3">
    <source>
        <dbReference type="ARBA" id="ARBA00004630"/>
    </source>
</evidence>
<evidence type="ECO:0000256" key="5">
    <source>
        <dbReference type="ARBA" id="ARBA00022723"/>
    </source>
</evidence>
<dbReference type="Pfam" id="PF10601">
    <property type="entry name" value="zf-LITAF-like"/>
    <property type="match status" value="1"/>
</dbReference>
<evidence type="ECO:0000256" key="2">
    <source>
        <dbReference type="ARBA" id="ARBA00004481"/>
    </source>
</evidence>
<dbReference type="AlphaFoldDB" id="A0A1E1W5S5"/>
<protein>
    <recommendedName>
        <fullName evidence="9">LITAF domain-containing protein</fullName>
    </recommendedName>
</protein>
<organism evidence="10">
    <name type="scientific">Pectinophora gossypiella</name>
    <name type="common">Cotton pink bollworm</name>
    <name type="synonym">Depressaria gossypiella</name>
    <dbReference type="NCBI Taxonomy" id="13191"/>
    <lineage>
        <taxon>Eukaryota</taxon>
        <taxon>Metazoa</taxon>
        <taxon>Ecdysozoa</taxon>
        <taxon>Arthropoda</taxon>
        <taxon>Hexapoda</taxon>
        <taxon>Insecta</taxon>
        <taxon>Pterygota</taxon>
        <taxon>Neoptera</taxon>
        <taxon>Endopterygota</taxon>
        <taxon>Lepidoptera</taxon>
        <taxon>Glossata</taxon>
        <taxon>Ditrysia</taxon>
        <taxon>Gelechioidea</taxon>
        <taxon>Gelechiidae</taxon>
        <taxon>Apatetrinae</taxon>
        <taxon>Pectinophora</taxon>
    </lineage>
</organism>
<feature type="domain" description="LITAF" evidence="9">
    <location>
        <begin position="38"/>
        <end position="121"/>
    </location>
</feature>
<keyword evidence="7" id="KW-0472">Membrane</keyword>
<dbReference type="OrthoDB" id="5599753at2759"/>
<gene>
    <name evidence="10" type="ORF">g.11420</name>
</gene>
<evidence type="ECO:0000259" key="9">
    <source>
        <dbReference type="PROSITE" id="PS51837"/>
    </source>
</evidence>
<keyword evidence="5" id="KW-0479">Metal-binding</keyword>
<proteinExistence type="inferred from homology"/>
<evidence type="ECO:0000256" key="8">
    <source>
        <dbReference type="SAM" id="MobiDB-lite"/>
    </source>
</evidence>
<dbReference type="PROSITE" id="PS51837">
    <property type="entry name" value="LITAF"/>
    <property type="match status" value="1"/>
</dbReference>
<comment type="similarity">
    <text evidence="4">Belongs to the CDIP1/LITAF family.</text>
</comment>
<feature type="compositionally biased region" description="Pro residues" evidence="8">
    <location>
        <begin position="15"/>
        <end position="30"/>
    </location>
</feature>
<keyword evidence="6" id="KW-0862">Zinc</keyword>
<name>A0A1E1W5S5_PECGO</name>
<accession>A0A1E1W5S5</accession>
<dbReference type="GO" id="GO:0008270">
    <property type="term" value="F:zinc ion binding"/>
    <property type="evidence" value="ECO:0007669"/>
    <property type="project" value="TreeGrafter"/>
</dbReference>
<comment type="subcellular location">
    <subcellularLocation>
        <location evidence="2">Endosome membrane</location>
        <topology evidence="2">Peripheral membrane protein</topology>
    </subcellularLocation>
    <subcellularLocation>
        <location evidence="1">Late endosome membrane</location>
    </subcellularLocation>
    <subcellularLocation>
        <location evidence="3">Lysosome membrane</location>
        <topology evidence="3">Peripheral membrane protein</topology>
        <orientation evidence="3">Cytoplasmic side</orientation>
    </subcellularLocation>
</comment>
<evidence type="ECO:0000256" key="4">
    <source>
        <dbReference type="ARBA" id="ARBA00005975"/>
    </source>
</evidence>
<evidence type="ECO:0000256" key="6">
    <source>
        <dbReference type="ARBA" id="ARBA00022833"/>
    </source>
</evidence>